<dbReference type="EMBL" id="FOVG01000003">
    <property type="protein sequence ID" value="SFO11003.1"/>
    <property type="molecule type" value="Genomic_DNA"/>
</dbReference>
<keyword evidence="3" id="KW-1185">Reference proteome</keyword>
<gene>
    <name evidence="2" type="ORF">SAMN05428971_2942</name>
</gene>
<evidence type="ECO:0000313" key="2">
    <source>
        <dbReference type="EMBL" id="SFO11003.1"/>
    </source>
</evidence>
<dbReference type="Proteomes" id="UP000198968">
    <property type="component" value="Unassembled WGS sequence"/>
</dbReference>
<feature type="signal peptide" evidence="1">
    <location>
        <begin position="1"/>
        <end position="26"/>
    </location>
</feature>
<keyword evidence="1" id="KW-0732">Signal</keyword>
<feature type="chain" id="PRO_5011590005" description="Entry exclusion lipoprotein TrbK" evidence="1">
    <location>
        <begin position="27"/>
        <end position="98"/>
    </location>
</feature>
<evidence type="ECO:0000313" key="3">
    <source>
        <dbReference type="Proteomes" id="UP000198968"/>
    </source>
</evidence>
<accession>A0A1I5EI39</accession>
<dbReference type="PROSITE" id="PS51257">
    <property type="entry name" value="PROKAR_LIPOPROTEIN"/>
    <property type="match status" value="1"/>
</dbReference>
<evidence type="ECO:0000256" key="1">
    <source>
        <dbReference type="SAM" id="SignalP"/>
    </source>
</evidence>
<proteinExistence type="predicted"/>
<evidence type="ECO:0008006" key="4">
    <source>
        <dbReference type="Google" id="ProtNLM"/>
    </source>
</evidence>
<organism evidence="2 3">
    <name type="scientific">Candidatus Pantoea varia</name>
    <dbReference type="NCBI Taxonomy" id="1881036"/>
    <lineage>
        <taxon>Bacteria</taxon>
        <taxon>Pseudomonadati</taxon>
        <taxon>Pseudomonadota</taxon>
        <taxon>Gammaproteobacteria</taxon>
        <taxon>Enterobacterales</taxon>
        <taxon>Erwiniaceae</taxon>
        <taxon>Pantoea</taxon>
    </lineage>
</organism>
<dbReference type="AlphaFoldDB" id="A0A1I5EI39"/>
<name>A0A1I5EI39_9GAMM</name>
<sequence length="98" mass="10912">MNKNSFKAFPLLRVLMLACVPMFLLGCASGLCPLGTTEGTVQDFKNSYWRSTDKKPAKTNEEALEECSLPQENKRYYVGRNKQTSAGFVSEGMSTGKY</sequence>
<reference evidence="3" key="1">
    <citation type="submission" date="2016-10" db="EMBL/GenBank/DDBJ databases">
        <authorList>
            <person name="Varghese N."/>
            <person name="Submissions S."/>
        </authorList>
    </citation>
    <scope>NUCLEOTIDE SEQUENCE [LARGE SCALE GENOMIC DNA]</scope>
    <source>
        <strain evidence="3">OV426</strain>
    </source>
</reference>
<dbReference type="RefSeq" id="WP_254772484.1">
    <property type="nucleotide sequence ID" value="NZ_FOVG01000003.1"/>
</dbReference>
<protein>
    <recommendedName>
        <fullName evidence="4">Entry exclusion lipoprotein TrbK</fullName>
    </recommendedName>
</protein>